<reference evidence="3" key="1">
    <citation type="submission" date="2025-08" db="UniProtKB">
        <authorList>
            <consortium name="RefSeq"/>
        </authorList>
    </citation>
    <scope>IDENTIFICATION</scope>
    <source>
        <strain evidence="3">15112-1751.03</strain>
        <tissue evidence="3">Whole Adult</tissue>
    </source>
</reference>
<evidence type="ECO:0000313" key="2">
    <source>
        <dbReference type="Proteomes" id="UP000515160"/>
    </source>
</evidence>
<sequence length="231" mass="25921">SHLSVLLLSYKFCASQELTQNKTNIVPNDNDEAHRLKALLDAIRPSTTVKPLSTSSTSKPKADVSSPVKDEPDFSFQNERLPLLSDDEVNSLTDDANPLYFLKQMPEEPKTQSVQETKPDPVSAPAPIPVSGSPIYITIPIYINTAGKMPLTLTIGDQEVSLAHQQRLNQGNRRASTKVPNSHFNRLLEMVEPPKRRTTNRHRSPSRSKIQAIKEHNSTQLYKEFNRKKSN</sequence>
<gene>
    <name evidence="3" type="primary">LOC117566539</name>
</gene>
<protein>
    <submittedName>
        <fullName evidence="3">Uncharacterized protein LOC117566539</fullName>
    </submittedName>
</protein>
<feature type="non-terminal residue" evidence="3">
    <location>
        <position position="1"/>
    </location>
</feature>
<evidence type="ECO:0000313" key="3">
    <source>
        <dbReference type="RefSeq" id="XP_034101971.2"/>
    </source>
</evidence>
<dbReference type="GeneID" id="117566539"/>
<accession>A0A6P8WEA5</accession>
<feature type="compositionally biased region" description="Basic residues" evidence="1">
    <location>
        <begin position="196"/>
        <end position="206"/>
    </location>
</feature>
<proteinExistence type="predicted"/>
<evidence type="ECO:0000256" key="1">
    <source>
        <dbReference type="SAM" id="MobiDB-lite"/>
    </source>
</evidence>
<dbReference type="AlphaFoldDB" id="A0A6P8WEA5"/>
<feature type="region of interest" description="Disordered" evidence="1">
    <location>
        <begin position="48"/>
        <end position="74"/>
    </location>
</feature>
<feature type="region of interest" description="Disordered" evidence="1">
    <location>
        <begin position="193"/>
        <end position="231"/>
    </location>
</feature>
<organism evidence="2 3">
    <name type="scientific">Drosophila albomicans</name>
    <name type="common">Fruit fly</name>
    <dbReference type="NCBI Taxonomy" id="7291"/>
    <lineage>
        <taxon>Eukaryota</taxon>
        <taxon>Metazoa</taxon>
        <taxon>Ecdysozoa</taxon>
        <taxon>Arthropoda</taxon>
        <taxon>Hexapoda</taxon>
        <taxon>Insecta</taxon>
        <taxon>Pterygota</taxon>
        <taxon>Neoptera</taxon>
        <taxon>Endopterygota</taxon>
        <taxon>Diptera</taxon>
        <taxon>Brachycera</taxon>
        <taxon>Muscomorpha</taxon>
        <taxon>Ephydroidea</taxon>
        <taxon>Drosophilidae</taxon>
        <taxon>Drosophila</taxon>
    </lineage>
</organism>
<dbReference type="OrthoDB" id="8016551at2759"/>
<keyword evidence="2" id="KW-1185">Reference proteome</keyword>
<name>A0A6P8WEA5_DROAB</name>
<dbReference type="RefSeq" id="XP_034101971.2">
    <property type="nucleotide sequence ID" value="XM_034246080.2"/>
</dbReference>
<dbReference type="Proteomes" id="UP000515160">
    <property type="component" value="Chromosome 3"/>
</dbReference>
<feature type="compositionally biased region" description="Low complexity" evidence="1">
    <location>
        <begin position="48"/>
        <end position="59"/>
    </location>
</feature>